<evidence type="ECO:0000256" key="4">
    <source>
        <dbReference type="ARBA" id="ARBA00022833"/>
    </source>
</evidence>
<evidence type="ECO:0000259" key="7">
    <source>
        <dbReference type="Pfam" id="PF01432"/>
    </source>
</evidence>
<protein>
    <submittedName>
        <fullName evidence="9">M3 family oligoendopeptidase</fullName>
    </submittedName>
</protein>
<dbReference type="GO" id="GO:0004181">
    <property type="term" value="F:metallocarboxypeptidase activity"/>
    <property type="evidence" value="ECO:0007669"/>
    <property type="project" value="InterPro"/>
</dbReference>
<feature type="domain" description="Peptidase M3A/M3B catalytic" evidence="7">
    <location>
        <begin position="203"/>
        <end position="578"/>
    </location>
</feature>
<dbReference type="InterPro" id="IPR001333">
    <property type="entry name" value="Peptidase_M32_Taq"/>
</dbReference>
<dbReference type="GO" id="GO:0004222">
    <property type="term" value="F:metalloendopeptidase activity"/>
    <property type="evidence" value="ECO:0007669"/>
    <property type="project" value="InterPro"/>
</dbReference>
<evidence type="ECO:0000259" key="8">
    <source>
        <dbReference type="Pfam" id="PF08439"/>
    </source>
</evidence>
<dbReference type="Proteomes" id="UP000469125">
    <property type="component" value="Unassembled WGS sequence"/>
</dbReference>
<evidence type="ECO:0000256" key="5">
    <source>
        <dbReference type="ARBA" id="ARBA00023049"/>
    </source>
</evidence>
<dbReference type="PANTHER" id="PTHR34217">
    <property type="entry name" value="METAL-DEPENDENT CARBOXYPEPTIDASE"/>
    <property type="match status" value="1"/>
</dbReference>
<dbReference type="InterPro" id="IPR042088">
    <property type="entry name" value="OligoPept_F_C"/>
</dbReference>
<evidence type="ECO:0000256" key="6">
    <source>
        <dbReference type="RuleBase" id="RU003435"/>
    </source>
</evidence>
<keyword evidence="10" id="KW-1185">Reference proteome</keyword>
<accession>A0A6N8FMF8</accession>
<dbReference type="AlphaFoldDB" id="A0A6N8FMF8"/>
<dbReference type="Pfam" id="PF08439">
    <property type="entry name" value="Peptidase_M3_N"/>
    <property type="match status" value="1"/>
</dbReference>
<proteinExistence type="inferred from homology"/>
<reference evidence="9 10" key="1">
    <citation type="submission" date="2019-11" db="EMBL/GenBank/DDBJ databases">
        <authorList>
            <person name="Li X."/>
        </authorList>
    </citation>
    <scope>NUCLEOTIDE SEQUENCE [LARGE SCALE GENOMIC DNA]</scope>
    <source>
        <strain evidence="9 10">L9</strain>
    </source>
</reference>
<evidence type="ECO:0000313" key="10">
    <source>
        <dbReference type="Proteomes" id="UP000469125"/>
    </source>
</evidence>
<sequence length="606" mass="70789">MVELTYQEKWSLESIFHGGSHSPQFRNHINKLDKLTAAFEEVTKELSIPIEMDDVATMITNIIDHHIHIRTNLSQAKSFLTCLIAQNSNDQHAITLQEKVNTIRARYENSLQKAQQSLADIDEHLWEKLQESSLKKYTFILDQWRKKARYQLPLKNENIISDLQVDGYHAWGSFYKTYIGKIKVPILIDHGVKKLSIGQAINLRSHPDEQIRKQSHDALEDTWSKHEDILAKILNHIAGFRIEVYKKRGIENTLDEALLNNQMQRETLNAMWKAVDHYKKPFVEYLNQKAKQFDTEKMQAHNFWAPMKQTKQRMSYQDGVDFILEHFSQFGSQLENFSRHAFHQGWVEAKDRPNKQAGGFCASFPLSKESRIFMTYGGRITDILTLAHELGHAFHNYAMNSISAINKQYPLNMAETASTFSEMIVLDAAMKKAESFEEELFLLDEKLKRSVMNFMNIHSRFLFETRFLEEKKSGYVPAKRLNELMNESINEAYKGSIINQSIHSWAWVPHFYLTTFPFYNFPYTFGYLFSMSLYAKAKDTGKEFEKNYLQLLRDSGSMPVEALVKKHLHEDITKEDFWEKGLKICTDDAMRFVTLLRTKENDQKSN</sequence>
<keyword evidence="3 6" id="KW-0378">Hydrolase</keyword>
<evidence type="ECO:0000256" key="1">
    <source>
        <dbReference type="ARBA" id="ARBA00022670"/>
    </source>
</evidence>
<comment type="similarity">
    <text evidence="6">Belongs to the peptidase M3 family.</text>
</comment>
<gene>
    <name evidence="9" type="ORF">GMD78_19385</name>
</gene>
<feature type="domain" description="Oligopeptidase F N-terminal" evidence="8">
    <location>
        <begin position="120"/>
        <end position="182"/>
    </location>
</feature>
<dbReference type="RefSeq" id="WP_155671395.1">
    <property type="nucleotide sequence ID" value="NZ_WOCA01000023.1"/>
</dbReference>
<dbReference type="GO" id="GO:0046872">
    <property type="term" value="F:metal ion binding"/>
    <property type="evidence" value="ECO:0007669"/>
    <property type="project" value="UniProtKB-UniRule"/>
</dbReference>
<dbReference type="InterPro" id="IPR013647">
    <property type="entry name" value="OligopepF_N_dom"/>
</dbReference>
<keyword evidence="5 6" id="KW-0482">Metalloprotease</keyword>
<dbReference type="EMBL" id="WOCA01000023">
    <property type="protein sequence ID" value="MUK90523.1"/>
    <property type="molecule type" value="Genomic_DNA"/>
</dbReference>
<dbReference type="GO" id="GO:0006508">
    <property type="term" value="P:proteolysis"/>
    <property type="evidence" value="ECO:0007669"/>
    <property type="project" value="UniProtKB-KW"/>
</dbReference>
<evidence type="ECO:0000313" key="9">
    <source>
        <dbReference type="EMBL" id="MUK90523.1"/>
    </source>
</evidence>
<comment type="caution">
    <text evidence="9">The sequence shown here is derived from an EMBL/GenBank/DDBJ whole genome shotgun (WGS) entry which is preliminary data.</text>
</comment>
<dbReference type="CDD" id="cd09607">
    <property type="entry name" value="M3B_PepF"/>
    <property type="match status" value="1"/>
</dbReference>
<dbReference type="Gene3D" id="1.10.1370.20">
    <property type="entry name" value="Oligoendopeptidase f, C-terminal domain"/>
    <property type="match status" value="1"/>
</dbReference>
<dbReference type="InterPro" id="IPR034006">
    <property type="entry name" value="M3B_PepF_2"/>
</dbReference>
<evidence type="ECO:0000256" key="2">
    <source>
        <dbReference type="ARBA" id="ARBA00022723"/>
    </source>
</evidence>
<comment type="cofactor">
    <cofactor evidence="6">
        <name>Zn(2+)</name>
        <dbReference type="ChEBI" id="CHEBI:29105"/>
    </cofactor>
    <text evidence="6">Binds 1 zinc ion.</text>
</comment>
<dbReference type="SUPFAM" id="SSF55486">
    <property type="entry name" value="Metalloproteases ('zincins'), catalytic domain"/>
    <property type="match status" value="1"/>
</dbReference>
<keyword evidence="4 6" id="KW-0862">Zinc</keyword>
<evidence type="ECO:0000256" key="3">
    <source>
        <dbReference type="ARBA" id="ARBA00022801"/>
    </source>
</evidence>
<name>A0A6N8FMF8_9BACI</name>
<dbReference type="PANTHER" id="PTHR34217:SF1">
    <property type="entry name" value="CARBOXYPEPTIDASE 1"/>
    <property type="match status" value="1"/>
</dbReference>
<dbReference type="InterPro" id="IPR011977">
    <property type="entry name" value="Pept_M3B_clade3"/>
</dbReference>
<dbReference type="InterPro" id="IPR001567">
    <property type="entry name" value="Pept_M3A_M3B_dom"/>
</dbReference>
<organism evidence="9 10">
    <name type="scientific">Ornithinibacillus caprae</name>
    <dbReference type="NCBI Taxonomy" id="2678566"/>
    <lineage>
        <taxon>Bacteria</taxon>
        <taxon>Bacillati</taxon>
        <taxon>Bacillota</taxon>
        <taxon>Bacilli</taxon>
        <taxon>Bacillales</taxon>
        <taxon>Bacillaceae</taxon>
        <taxon>Ornithinibacillus</taxon>
    </lineage>
</organism>
<keyword evidence="2 6" id="KW-0479">Metal-binding</keyword>
<dbReference type="Gene3D" id="1.20.140.70">
    <property type="entry name" value="Oligopeptidase f, N-terminal domain"/>
    <property type="match status" value="1"/>
</dbReference>
<dbReference type="Pfam" id="PF01432">
    <property type="entry name" value="Peptidase_M3"/>
    <property type="match status" value="1"/>
</dbReference>
<keyword evidence="1 6" id="KW-0645">Protease</keyword>
<dbReference type="NCBIfam" id="TIGR02290">
    <property type="entry name" value="M3_fam_3"/>
    <property type="match status" value="1"/>
</dbReference>